<keyword evidence="3" id="KW-1185">Reference proteome</keyword>
<proteinExistence type="predicted"/>
<dbReference type="RefSeq" id="XP_028869031.1">
    <property type="nucleotide sequence ID" value="XM_029013198.1"/>
</dbReference>
<name>A0A2H6KIG9_9APIC</name>
<evidence type="ECO:0000256" key="1">
    <source>
        <dbReference type="SAM" id="MobiDB-lite"/>
    </source>
</evidence>
<accession>A0A2H6KIG9</accession>
<dbReference type="GeneID" id="39876558"/>
<dbReference type="VEuPathDB" id="PiroplasmaDB:BOVATA_042810"/>
<dbReference type="Proteomes" id="UP000236319">
    <property type="component" value="Unassembled WGS sequence"/>
</dbReference>
<evidence type="ECO:0000313" key="2">
    <source>
        <dbReference type="EMBL" id="GBE62788.1"/>
    </source>
</evidence>
<dbReference type="AlphaFoldDB" id="A0A2H6KIG9"/>
<sequence>MVAVLKKEIKGTQSNKSAESDASSQGGKESQVPAGQYFWHNPSNRELLRKLRDRTVNKRPVQHEIEGENLGQDSNIYVIRTTKHKKISYDKFIREKERRKKQ</sequence>
<dbReference type="OrthoDB" id="10342244at2759"/>
<protein>
    <submittedName>
        <fullName evidence="2">Uncharacterized protein</fullName>
    </submittedName>
</protein>
<comment type="caution">
    <text evidence="2">The sequence shown here is derived from an EMBL/GenBank/DDBJ whole genome shotgun (WGS) entry which is preliminary data.</text>
</comment>
<feature type="compositionally biased region" description="Basic and acidic residues" evidence="1">
    <location>
        <begin position="1"/>
        <end position="10"/>
    </location>
</feature>
<dbReference type="EMBL" id="BDSA01000007">
    <property type="protein sequence ID" value="GBE62788.1"/>
    <property type="molecule type" value="Genomic_DNA"/>
</dbReference>
<feature type="region of interest" description="Disordered" evidence="1">
    <location>
        <begin position="1"/>
        <end position="43"/>
    </location>
</feature>
<reference evidence="2 3" key="1">
    <citation type="journal article" date="2017" name="BMC Genomics">
        <title>Whole-genome assembly of Babesia ovata and comparative genomics between closely related pathogens.</title>
        <authorList>
            <person name="Yamagishi J."/>
            <person name="Asada M."/>
            <person name="Hakimi H."/>
            <person name="Tanaka T.Q."/>
            <person name="Sugimoto C."/>
            <person name="Kawazu S."/>
        </authorList>
    </citation>
    <scope>NUCLEOTIDE SEQUENCE [LARGE SCALE GENOMIC DNA]</scope>
    <source>
        <strain evidence="2 3">Miyake</strain>
    </source>
</reference>
<evidence type="ECO:0000313" key="3">
    <source>
        <dbReference type="Proteomes" id="UP000236319"/>
    </source>
</evidence>
<organism evidence="2 3">
    <name type="scientific">Babesia ovata</name>
    <dbReference type="NCBI Taxonomy" id="189622"/>
    <lineage>
        <taxon>Eukaryota</taxon>
        <taxon>Sar</taxon>
        <taxon>Alveolata</taxon>
        <taxon>Apicomplexa</taxon>
        <taxon>Aconoidasida</taxon>
        <taxon>Piroplasmida</taxon>
        <taxon>Babesiidae</taxon>
        <taxon>Babesia</taxon>
    </lineage>
</organism>
<feature type="compositionally biased region" description="Polar residues" evidence="1">
    <location>
        <begin position="11"/>
        <end position="28"/>
    </location>
</feature>
<gene>
    <name evidence="2" type="ORF">BOVATA_042810</name>
</gene>